<name>A0AAD7DB60_MYCRO</name>
<keyword evidence="5 6" id="KW-0067">ATP-binding</keyword>
<keyword evidence="4 8" id="KW-0418">Kinase</keyword>
<dbReference type="InterPro" id="IPR017441">
    <property type="entry name" value="Protein_kinase_ATP_BS"/>
</dbReference>
<keyword evidence="9" id="KW-1185">Reference proteome</keyword>
<feature type="domain" description="Protein kinase" evidence="7">
    <location>
        <begin position="42"/>
        <end position="310"/>
    </location>
</feature>
<dbReference type="GO" id="GO:0004674">
    <property type="term" value="F:protein serine/threonine kinase activity"/>
    <property type="evidence" value="ECO:0007669"/>
    <property type="project" value="UniProtKB-KW"/>
</dbReference>
<accession>A0AAD7DB60</accession>
<dbReference type="PROSITE" id="PS50011">
    <property type="entry name" value="PROTEIN_KINASE_DOM"/>
    <property type="match status" value="1"/>
</dbReference>
<evidence type="ECO:0000256" key="2">
    <source>
        <dbReference type="ARBA" id="ARBA00022679"/>
    </source>
</evidence>
<dbReference type="EMBL" id="JARKIE010000109">
    <property type="protein sequence ID" value="KAJ7683360.1"/>
    <property type="molecule type" value="Genomic_DNA"/>
</dbReference>
<reference evidence="8" key="1">
    <citation type="submission" date="2023-03" db="EMBL/GenBank/DDBJ databases">
        <title>Massive genome expansion in bonnet fungi (Mycena s.s.) driven by repeated elements and novel gene families across ecological guilds.</title>
        <authorList>
            <consortium name="Lawrence Berkeley National Laboratory"/>
            <person name="Harder C.B."/>
            <person name="Miyauchi S."/>
            <person name="Viragh M."/>
            <person name="Kuo A."/>
            <person name="Thoen E."/>
            <person name="Andreopoulos B."/>
            <person name="Lu D."/>
            <person name="Skrede I."/>
            <person name="Drula E."/>
            <person name="Henrissat B."/>
            <person name="Morin E."/>
            <person name="Kohler A."/>
            <person name="Barry K."/>
            <person name="LaButti K."/>
            <person name="Morin E."/>
            <person name="Salamov A."/>
            <person name="Lipzen A."/>
            <person name="Mereny Z."/>
            <person name="Hegedus B."/>
            <person name="Baldrian P."/>
            <person name="Stursova M."/>
            <person name="Weitz H."/>
            <person name="Taylor A."/>
            <person name="Grigoriev I.V."/>
            <person name="Nagy L.G."/>
            <person name="Martin F."/>
            <person name="Kauserud H."/>
        </authorList>
    </citation>
    <scope>NUCLEOTIDE SEQUENCE</scope>
    <source>
        <strain evidence="8">CBHHK067</strain>
    </source>
</reference>
<dbReference type="SUPFAM" id="SSF56112">
    <property type="entry name" value="Protein kinase-like (PK-like)"/>
    <property type="match status" value="1"/>
</dbReference>
<evidence type="ECO:0000256" key="1">
    <source>
        <dbReference type="ARBA" id="ARBA00022527"/>
    </source>
</evidence>
<evidence type="ECO:0000256" key="3">
    <source>
        <dbReference type="ARBA" id="ARBA00022741"/>
    </source>
</evidence>
<dbReference type="PANTHER" id="PTHR45646">
    <property type="entry name" value="SERINE/THREONINE-PROTEIN KINASE DOA-RELATED"/>
    <property type="match status" value="1"/>
</dbReference>
<dbReference type="PROSITE" id="PS00107">
    <property type="entry name" value="PROTEIN_KINASE_ATP"/>
    <property type="match status" value="1"/>
</dbReference>
<dbReference type="InterPro" id="IPR000719">
    <property type="entry name" value="Prot_kinase_dom"/>
</dbReference>
<evidence type="ECO:0000256" key="4">
    <source>
        <dbReference type="ARBA" id="ARBA00022777"/>
    </source>
</evidence>
<dbReference type="Gene3D" id="3.30.200.20">
    <property type="entry name" value="Phosphorylase Kinase, domain 1"/>
    <property type="match status" value="2"/>
</dbReference>
<protein>
    <submittedName>
        <fullName evidence="8">Kinase-like domain-containing protein</fullName>
    </submittedName>
</protein>
<keyword evidence="2" id="KW-0808">Transferase</keyword>
<evidence type="ECO:0000313" key="9">
    <source>
        <dbReference type="Proteomes" id="UP001221757"/>
    </source>
</evidence>
<dbReference type="GO" id="GO:0005524">
    <property type="term" value="F:ATP binding"/>
    <property type="evidence" value="ECO:0007669"/>
    <property type="project" value="UniProtKB-UniRule"/>
</dbReference>
<dbReference type="Pfam" id="PF00069">
    <property type="entry name" value="Pkinase"/>
    <property type="match status" value="1"/>
</dbReference>
<evidence type="ECO:0000256" key="5">
    <source>
        <dbReference type="ARBA" id="ARBA00022840"/>
    </source>
</evidence>
<feature type="binding site" evidence="6">
    <location>
        <position position="71"/>
    </location>
    <ligand>
        <name>ATP</name>
        <dbReference type="ChEBI" id="CHEBI:30616"/>
    </ligand>
</feature>
<dbReference type="GO" id="GO:0005634">
    <property type="term" value="C:nucleus"/>
    <property type="evidence" value="ECO:0007669"/>
    <property type="project" value="TreeGrafter"/>
</dbReference>
<proteinExistence type="predicted"/>
<dbReference type="Gene3D" id="1.10.510.10">
    <property type="entry name" value="Transferase(Phosphotransferase) domain 1"/>
    <property type="match status" value="1"/>
</dbReference>
<dbReference type="SMART" id="SM00220">
    <property type="entry name" value="S_TKc"/>
    <property type="match status" value="1"/>
</dbReference>
<keyword evidence="3 6" id="KW-0547">Nucleotide-binding</keyword>
<gene>
    <name evidence="8" type="ORF">B0H17DRAFT_1137847</name>
</gene>
<sequence>MARPGRNAPVLRRLRTHQFSANGQVLCGAGNAANAPSNRRYIIHEGCLGRGRYSRVVPATDTYTNSAVAIKIMARQGPRRFSEMRDWFVQTNAFCIVFDRFGATLAEILSDQTISSIPHCQAKEISRQLIQATRFLHSNGVIHTDLNPVNVMLVDTKKIQQRFYGLDNVFHDRTVLASTEIRLIDFGSVDEEAVKCKGLMGSIGYQAPEVVMGTPEETLTVMDRLLGPFSERIRASIECDLPTSQDHPILSGLSLSARTTEFLQTTTTLEERIGDPDATRLVRRLTSLDPAERGTLRHHEKCRFGVLYEM</sequence>
<dbReference type="InterPro" id="IPR011009">
    <property type="entry name" value="Kinase-like_dom_sf"/>
</dbReference>
<evidence type="ECO:0000313" key="8">
    <source>
        <dbReference type="EMBL" id="KAJ7683360.1"/>
    </source>
</evidence>
<dbReference type="Proteomes" id="UP001221757">
    <property type="component" value="Unassembled WGS sequence"/>
</dbReference>
<evidence type="ECO:0000259" key="7">
    <source>
        <dbReference type="PROSITE" id="PS50011"/>
    </source>
</evidence>
<keyword evidence="1" id="KW-0723">Serine/threonine-protein kinase</keyword>
<dbReference type="AlphaFoldDB" id="A0AAD7DB60"/>
<dbReference type="InterPro" id="IPR051175">
    <property type="entry name" value="CLK_kinases"/>
</dbReference>
<evidence type="ECO:0000256" key="6">
    <source>
        <dbReference type="PROSITE-ProRule" id="PRU10141"/>
    </source>
</evidence>
<dbReference type="PANTHER" id="PTHR45646:SF11">
    <property type="entry name" value="SERINE_THREONINE-PROTEIN KINASE DOA"/>
    <property type="match status" value="1"/>
</dbReference>
<comment type="caution">
    <text evidence="8">The sequence shown here is derived from an EMBL/GenBank/DDBJ whole genome shotgun (WGS) entry which is preliminary data.</text>
</comment>
<organism evidence="8 9">
    <name type="scientific">Mycena rosella</name>
    <name type="common">Pink bonnet</name>
    <name type="synonym">Agaricus rosellus</name>
    <dbReference type="NCBI Taxonomy" id="1033263"/>
    <lineage>
        <taxon>Eukaryota</taxon>
        <taxon>Fungi</taxon>
        <taxon>Dikarya</taxon>
        <taxon>Basidiomycota</taxon>
        <taxon>Agaricomycotina</taxon>
        <taxon>Agaricomycetes</taxon>
        <taxon>Agaricomycetidae</taxon>
        <taxon>Agaricales</taxon>
        <taxon>Marasmiineae</taxon>
        <taxon>Mycenaceae</taxon>
        <taxon>Mycena</taxon>
    </lineage>
</organism>